<organism evidence="2 3">
    <name type="scientific">Actinocatenispora comari</name>
    <dbReference type="NCBI Taxonomy" id="2807577"/>
    <lineage>
        <taxon>Bacteria</taxon>
        <taxon>Bacillati</taxon>
        <taxon>Actinomycetota</taxon>
        <taxon>Actinomycetes</taxon>
        <taxon>Micromonosporales</taxon>
        <taxon>Micromonosporaceae</taxon>
        <taxon>Actinocatenispora</taxon>
    </lineage>
</organism>
<feature type="transmembrane region" description="Helical" evidence="1">
    <location>
        <begin position="232"/>
        <end position="252"/>
    </location>
</feature>
<dbReference type="Proteomes" id="UP000614996">
    <property type="component" value="Unassembled WGS sequence"/>
</dbReference>
<keyword evidence="1" id="KW-0472">Membrane</keyword>
<feature type="transmembrane region" description="Helical" evidence="1">
    <location>
        <begin position="54"/>
        <end position="76"/>
    </location>
</feature>
<proteinExistence type="predicted"/>
<dbReference type="AlphaFoldDB" id="A0A8J4AB06"/>
<dbReference type="EMBL" id="BOPO01000055">
    <property type="protein sequence ID" value="GIL28079.1"/>
    <property type="molecule type" value="Genomic_DNA"/>
</dbReference>
<accession>A0A8J4AB06</accession>
<dbReference type="Pfam" id="PF12679">
    <property type="entry name" value="ABC2_membrane_2"/>
    <property type="match status" value="1"/>
</dbReference>
<dbReference type="RefSeq" id="WP_207125801.1">
    <property type="nucleotide sequence ID" value="NZ_BOPO01000055.1"/>
</dbReference>
<comment type="caution">
    <text evidence="2">The sequence shown here is derived from an EMBL/GenBank/DDBJ whole genome shotgun (WGS) entry which is preliminary data.</text>
</comment>
<name>A0A8J4AB06_9ACTN</name>
<reference evidence="3" key="1">
    <citation type="journal article" date="2021" name="Int. J. Syst. Evol. Microbiol.">
        <title>Actinocatenispora comari sp. nov., an endophytic actinomycete isolated from aerial parts of Comarum salesowianum.</title>
        <authorList>
            <person name="Oyunbileg N."/>
            <person name="Iizaka Y."/>
            <person name="Hamada M."/>
            <person name="Davaapurev B.O."/>
            <person name="Fukumoto A."/>
            <person name="Tsetseg B."/>
            <person name="Kato F."/>
            <person name="Tamura T."/>
            <person name="Batkhuu J."/>
            <person name="Anzai Y."/>
        </authorList>
    </citation>
    <scope>NUCLEOTIDE SEQUENCE [LARGE SCALE GENOMIC DNA]</scope>
    <source>
        <strain evidence="3">NUM-2625</strain>
    </source>
</reference>
<dbReference type="PANTHER" id="PTHR37305">
    <property type="entry name" value="INTEGRAL MEMBRANE PROTEIN-RELATED"/>
    <property type="match status" value="1"/>
</dbReference>
<gene>
    <name evidence="2" type="ORF">NUM_33330</name>
</gene>
<keyword evidence="1" id="KW-1133">Transmembrane helix</keyword>
<sequence>MRYALHAEYTKLRTLPSTGWLLLAVVALTVGVGAAAAATVSCHATGCGYDAPKLALSGVLAGQAVVALLAITAVTGEHSTGTAAVTLAAVPRRGRVLVAKAIVLAGLTGAAGTVGVLCSVLVARLLLPGNGFTAANGYPPLSLADGATLRAAAGSVLYLILIALFGLGVGTAARDAAASVGVTGGVVYVLQIAPFLVTDPDWQQALWRLSPTNAGLTIQATRNLSAYPLGPWAGLGVLAAWTTVALAIGAVLSHRRDL</sequence>
<evidence type="ECO:0000313" key="3">
    <source>
        <dbReference type="Proteomes" id="UP000614996"/>
    </source>
</evidence>
<keyword evidence="3" id="KW-1185">Reference proteome</keyword>
<dbReference type="PANTHER" id="PTHR37305:SF1">
    <property type="entry name" value="MEMBRANE PROTEIN"/>
    <property type="match status" value="1"/>
</dbReference>
<keyword evidence="1" id="KW-0812">Transmembrane</keyword>
<dbReference type="GO" id="GO:0005886">
    <property type="term" value="C:plasma membrane"/>
    <property type="evidence" value="ECO:0007669"/>
    <property type="project" value="UniProtKB-SubCell"/>
</dbReference>
<feature type="transmembrane region" description="Helical" evidence="1">
    <location>
        <begin position="97"/>
        <end position="127"/>
    </location>
</feature>
<evidence type="ECO:0000256" key="1">
    <source>
        <dbReference type="SAM" id="Phobius"/>
    </source>
</evidence>
<feature type="transmembrane region" description="Helical" evidence="1">
    <location>
        <begin position="176"/>
        <end position="197"/>
    </location>
</feature>
<evidence type="ECO:0000313" key="2">
    <source>
        <dbReference type="EMBL" id="GIL28079.1"/>
    </source>
</evidence>
<protein>
    <submittedName>
        <fullName evidence="2">ABC transporter</fullName>
    </submittedName>
</protein>
<feature type="transmembrane region" description="Helical" evidence="1">
    <location>
        <begin position="147"/>
        <end position="169"/>
    </location>
</feature>
<dbReference type="GO" id="GO:0140359">
    <property type="term" value="F:ABC-type transporter activity"/>
    <property type="evidence" value="ECO:0007669"/>
    <property type="project" value="InterPro"/>
</dbReference>